<feature type="compositionally biased region" description="Polar residues" evidence="1">
    <location>
        <begin position="77"/>
        <end position="91"/>
    </location>
</feature>
<evidence type="ECO:0000313" key="2">
    <source>
        <dbReference type="EMBL" id="CUO96536.1"/>
    </source>
</evidence>
<feature type="region of interest" description="Disordered" evidence="1">
    <location>
        <begin position="1"/>
        <end position="91"/>
    </location>
</feature>
<protein>
    <submittedName>
        <fullName evidence="2">Uncharacterized protein</fullName>
    </submittedName>
</protein>
<reference evidence="2 3" key="1">
    <citation type="submission" date="2015-09" db="EMBL/GenBank/DDBJ databases">
        <authorList>
            <consortium name="Pathogen Informatics"/>
        </authorList>
    </citation>
    <scope>NUCLEOTIDE SEQUENCE [LARGE SCALE GENOMIC DNA]</scope>
    <source>
        <strain evidence="2 3">2789STDY5608854</strain>
    </source>
</reference>
<dbReference type="EMBL" id="CYZT01000219">
    <property type="protein sequence ID" value="CUO96536.1"/>
    <property type="molecule type" value="Genomic_DNA"/>
</dbReference>
<evidence type="ECO:0000256" key="1">
    <source>
        <dbReference type="SAM" id="MobiDB-lite"/>
    </source>
</evidence>
<name>A0A174JE81_FLAPL</name>
<feature type="compositionally biased region" description="Polar residues" evidence="1">
    <location>
        <begin position="18"/>
        <end position="46"/>
    </location>
</feature>
<sequence>MNACIPTPERVRAAPTRAPSSTRGARRNQTMFWVLSRTPSRGSSEPVSRPPSRWNITRHTSAKGMATGPVPMPMTMDTRSTAASTRQVRKV</sequence>
<dbReference type="AlphaFoldDB" id="A0A174JE81"/>
<gene>
    <name evidence="2" type="ORF">ERS852411_02460</name>
</gene>
<evidence type="ECO:0000313" key="3">
    <source>
        <dbReference type="Proteomes" id="UP000095746"/>
    </source>
</evidence>
<organism evidence="2 3">
    <name type="scientific">Flavonifractor plautii</name>
    <name type="common">Fusobacterium plautii</name>
    <dbReference type="NCBI Taxonomy" id="292800"/>
    <lineage>
        <taxon>Bacteria</taxon>
        <taxon>Bacillati</taxon>
        <taxon>Bacillota</taxon>
        <taxon>Clostridia</taxon>
        <taxon>Eubacteriales</taxon>
        <taxon>Oscillospiraceae</taxon>
        <taxon>Flavonifractor</taxon>
    </lineage>
</organism>
<dbReference type="Proteomes" id="UP000095746">
    <property type="component" value="Unassembled WGS sequence"/>
</dbReference>
<proteinExistence type="predicted"/>
<accession>A0A174JE81</accession>